<protein>
    <submittedName>
        <fullName evidence="1">Uncharacterized protein</fullName>
    </submittedName>
</protein>
<name>A0A345WYN5_KLEPN</name>
<proteinExistence type="predicted"/>
<dbReference type="AlphaFoldDB" id="A0A345WYN5"/>
<reference evidence="1" key="1">
    <citation type="submission" date="2018-01" db="EMBL/GenBank/DDBJ databases">
        <title>Complete sequencing of a NDM-1 plasmid.</title>
        <authorList>
            <person name="Dong D."/>
            <person name="Jia N."/>
            <person name="Zhang H."/>
            <person name="Zhao H."/>
            <person name="Liu Z."/>
            <person name="Zhu Y."/>
        </authorList>
    </citation>
    <scope>NUCLEOTIDE SEQUENCE</scope>
    <source>
        <strain evidence="1">TJ03</strain>
        <plasmid evidence="1">pNDM-TJ03</plasmid>
    </source>
</reference>
<evidence type="ECO:0000313" key="1">
    <source>
        <dbReference type="EMBL" id="AXJ98788.1"/>
    </source>
</evidence>
<dbReference type="EMBL" id="MG845201">
    <property type="protein sequence ID" value="AXJ98788.1"/>
    <property type="molecule type" value="Genomic_DNA"/>
</dbReference>
<organism evidence="1">
    <name type="scientific">Klebsiella pneumoniae</name>
    <dbReference type="NCBI Taxonomy" id="573"/>
    <lineage>
        <taxon>Bacteria</taxon>
        <taxon>Pseudomonadati</taxon>
        <taxon>Pseudomonadota</taxon>
        <taxon>Gammaproteobacteria</taxon>
        <taxon>Enterobacterales</taxon>
        <taxon>Enterobacteriaceae</taxon>
        <taxon>Klebsiella/Raoultella group</taxon>
        <taxon>Klebsiella</taxon>
        <taxon>Klebsiella pneumoniae complex</taxon>
    </lineage>
</organism>
<keyword evidence="1" id="KW-0614">Plasmid</keyword>
<sequence length="39" mass="4469">MKLRRIQMNYFCNSFVFGADDMHLQSLPVLAGVVTHSIE</sequence>
<geneLocation type="plasmid" evidence="1">
    <name>pNDM-TJ03</name>
</geneLocation>
<accession>A0A345WYN5</accession>